<dbReference type="InterPro" id="IPR015421">
    <property type="entry name" value="PyrdxlP-dep_Trfase_major"/>
</dbReference>
<dbReference type="GO" id="GO:0008483">
    <property type="term" value="F:transaminase activity"/>
    <property type="evidence" value="ECO:0007669"/>
    <property type="project" value="UniProtKB-KW"/>
</dbReference>
<proteinExistence type="inferred from homology"/>
<comment type="caution">
    <text evidence="8">The sequence shown here is derived from an EMBL/GenBank/DDBJ whole genome shotgun (WGS) entry which is preliminary data.</text>
</comment>
<evidence type="ECO:0000256" key="2">
    <source>
        <dbReference type="ARBA" id="ARBA00007441"/>
    </source>
</evidence>
<dbReference type="EMBL" id="PKUS01000022">
    <property type="protein sequence ID" value="PLW67920.1"/>
    <property type="molecule type" value="Genomic_DNA"/>
</dbReference>
<dbReference type="GO" id="GO:0006520">
    <property type="term" value="P:amino acid metabolic process"/>
    <property type="evidence" value="ECO:0007669"/>
    <property type="project" value="InterPro"/>
</dbReference>
<reference evidence="8 9" key="1">
    <citation type="submission" date="2018-01" db="EMBL/GenBank/DDBJ databases">
        <title>The draft genome sequence of Halioglobus lutimaris HF004.</title>
        <authorList>
            <person name="Du Z.-J."/>
            <person name="Shi M.-J."/>
        </authorList>
    </citation>
    <scope>NUCLEOTIDE SEQUENCE [LARGE SCALE GENOMIC DNA]</scope>
    <source>
        <strain evidence="8 9">HF004</strain>
    </source>
</reference>
<evidence type="ECO:0000313" key="9">
    <source>
        <dbReference type="Proteomes" id="UP000235005"/>
    </source>
</evidence>
<keyword evidence="4 6" id="KW-0808">Transferase</keyword>
<evidence type="ECO:0000313" key="8">
    <source>
        <dbReference type="EMBL" id="PLW67920.1"/>
    </source>
</evidence>
<dbReference type="Gene3D" id="3.40.640.10">
    <property type="entry name" value="Type I PLP-dependent aspartate aminotransferase-like (Major domain)"/>
    <property type="match status" value="1"/>
</dbReference>
<gene>
    <name evidence="8" type="ORF">C0039_14885</name>
</gene>
<dbReference type="SUPFAM" id="SSF53383">
    <property type="entry name" value="PLP-dependent transferases"/>
    <property type="match status" value="1"/>
</dbReference>
<comment type="similarity">
    <text evidence="2 6">Belongs to the class-I pyridoxal-phosphate-dependent aminotransferase family.</text>
</comment>
<dbReference type="EC" id="2.6.1.-" evidence="6"/>
<dbReference type="InterPro" id="IPR004838">
    <property type="entry name" value="NHTrfase_class1_PyrdxlP-BS"/>
</dbReference>
<evidence type="ECO:0000256" key="3">
    <source>
        <dbReference type="ARBA" id="ARBA00022576"/>
    </source>
</evidence>
<dbReference type="AlphaFoldDB" id="A0A2N5X0D8"/>
<dbReference type="GO" id="GO:0030170">
    <property type="term" value="F:pyridoxal phosphate binding"/>
    <property type="evidence" value="ECO:0007669"/>
    <property type="project" value="InterPro"/>
</dbReference>
<dbReference type="NCBIfam" id="NF005601">
    <property type="entry name" value="PRK07337.1"/>
    <property type="match status" value="1"/>
</dbReference>
<evidence type="ECO:0000256" key="6">
    <source>
        <dbReference type="RuleBase" id="RU000481"/>
    </source>
</evidence>
<accession>A0A2N5X0D8</accession>
<dbReference type="OrthoDB" id="9803354at2"/>
<name>A0A2N5X0D8_9GAMM</name>
<dbReference type="PANTHER" id="PTHR46383">
    <property type="entry name" value="ASPARTATE AMINOTRANSFERASE"/>
    <property type="match status" value="1"/>
</dbReference>
<keyword evidence="9" id="KW-1185">Reference proteome</keyword>
<dbReference type="CDD" id="cd00609">
    <property type="entry name" value="AAT_like"/>
    <property type="match status" value="1"/>
</dbReference>
<sequence length="392" mass="42837">MAVGQQQKRFARRVEEIQPFHVVEVLQRAVALEAAGRDIVHLAAGEPDFATAAPIIAAGQASLGRGETYYSGAAGIPALREALSSFYATEYGLDIAPSRIMITPGASGALLLISALLADPGAGMLMTDPGYPCNRHFLRLVEGEGQLVPVAADTHYQLTEALVSQHWRDNTIGVLAASPANPTGTVLSRDELCGLSRAVRSRNGFLVVDEIYHGLSYGTDTPSVLEIDPDAFVINSFSKYFGMTGWRLGWLVAPEEAVAEMEKLAQNLFISMSTVAQYAALAGFEPRTREILDERREVFRQRRDFLLPAVRELGFTVHCEPQGAFYIYADASRFTDDSQAFCLRLLEEHGVALTPGVDFGHHRANETVRFSFTTSMDRLEVAVDRLAGVLRT</sequence>
<evidence type="ECO:0000256" key="4">
    <source>
        <dbReference type="ARBA" id="ARBA00022679"/>
    </source>
</evidence>
<comment type="cofactor">
    <cofactor evidence="1 6">
        <name>pyridoxal 5'-phosphate</name>
        <dbReference type="ChEBI" id="CHEBI:597326"/>
    </cofactor>
</comment>
<dbReference type="InterPro" id="IPR004839">
    <property type="entry name" value="Aminotransferase_I/II_large"/>
</dbReference>
<keyword evidence="5" id="KW-0663">Pyridoxal phosphate</keyword>
<keyword evidence="3 6" id="KW-0032">Aminotransferase</keyword>
<organism evidence="8 9">
    <name type="scientific">Pseudohalioglobus lutimaris</name>
    <dbReference type="NCBI Taxonomy" id="1737061"/>
    <lineage>
        <taxon>Bacteria</taxon>
        <taxon>Pseudomonadati</taxon>
        <taxon>Pseudomonadota</taxon>
        <taxon>Gammaproteobacteria</taxon>
        <taxon>Cellvibrionales</taxon>
        <taxon>Halieaceae</taxon>
        <taxon>Pseudohalioglobus</taxon>
    </lineage>
</organism>
<evidence type="ECO:0000256" key="1">
    <source>
        <dbReference type="ARBA" id="ARBA00001933"/>
    </source>
</evidence>
<dbReference type="InterPro" id="IPR015424">
    <property type="entry name" value="PyrdxlP-dep_Trfase"/>
</dbReference>
<dbReference type="PANTHER" id="PTHR46383:SF2">
    <property type="entry name" value="AMINOTRANSFERASE"/>
    <property type="match status" value="1"/>
</dbReference>
<protein>
    <recommendedName>
        <fullName evidence="6">Aminotransferase</fullName>
        <ecNumber evidence="6">2.6.1.-</ecNumber>
    </recommendedName>
</protein>
<dbReference type="Proteomes" id="UP000235005">
    <property type="component" value="Unassembled WGS sequence"/>
</dbReference>
<evidence type="ECO:0000259" key="7">
    <source>
        <dbReference type="Pfam" id="PF00155"/>
    </source>
</evidence>
<evidence type="ECO:0000256" key="5">
    <source>
        <dbReference type="ARBA" id="ARBA00022898"/>
    </source>
</evidence>
<dbReference type="Pfam" id="PF00155">
    <property type="entry name" value="Aminotran_1_2"/>
    <property type="match status" value="1"/>
</dbReference>
<dbReference type="InterPro" id="IPR050596">
    <property type="entry name" value="AspAT/PAT-like"/>
</dbReference>
<feature type="domain" description="Aminotransferase class I/classII large" evidence="7">
    <location>
        <begin position="38"/>
        <end position="386"/>
    </location>
</feature>
<dbReference type="PROSITE" id="PS00105">
    <property type="entry name" value="AA_TRANSFER_CLASS_1"/>
    <property type="match status" value="1"/>
</dbReference>
<dbReference type="RefSeq" id="WP_101518494.1">
    <property type="nucleotide sequence ID" value="NZ_PKUS01000022.1"/>
</dbReference>
<dbReference type="NCBIfam" id="NF006514">
    <property type="entry name" value="PRK08960.1"/>
    <property type="match status" value="1"/>
</dbReference>